<sequence>MATQEDKKGVRLSNDDNTANLTSETPEEAFWKEQGAEMIQAHFRRLLAAKAVERKKQDQLAAEEAPPVESPQIQQVRQWSAKELKKQNRSMFLSTLEPVVAPIMPVRQMVRSSITLAPNLFSCQGEGMLDILEAAERETEVETVEKSMSMSEDVRKKRAIVRRSVEISGAEHMVHMGFKQGATKFNIKPKDGIKFLVEKGLIEDDPKSISEYLHAHSEVLSKRRLGEYIGGIKEENQAILTHYLEGLDFAGLSLDEALRTMLREFRLPGEAQVIDRILEKFSQAYFIARGEACGLKDSDAVFVFAFSIIMLNTDLHNPSVEKKLTLDQWKNNNRGINGGDHISHEVQEDVYNKIKQNEIRMQEGDQWEGEVVTFMAPKKSGWLFKMNHGGIQRWSKHWFVLSEHVLYYLNKPNDEHPRLILPMDNIRVGRSRSDSQVIDFVSADGGKIKCTKKLKEGSMQLQTYTDFTLKAPSPEEREEWFDALTQEINQDPVLRLQRLKSIAAKESFKASNEIDKQLKSTRAMKSVFIKPSTKKDSKGKSKLIGRGPLDLPAPSAEGWMKKRGENNLNWKKRYFAIIDPEEALCLGTALYYFESKDALQRMLELGEQTQKGQVFFSAIKKTSMAFDKSDKAANIELLCEDRTWILRPDDAESFTFWLGEFDRFKSKQEKETQF</sequence>
<dbReference type="PANTHER" id="PTHR10663">
    <property type="entry name" value="GUANYL-NUCLEOTIDE EXCHANGE FACTOR"/>
    <property type="match status" value="1"/>
</dbReference>
<evidence type="ECO:0000259" key="3">
    <source>
        <dbReference type="PROSITE" id="PS50190"/>
    </source>
</evidence>
<feature type="region of interest" description="Disordered" evidence="1">
    <location>
        <begin position="1"/>
        <end position="29"/>
    </location>
</feature>
<protein>
    <recommendedName>
        <fullName evidence="5">SEC7 domain-containing protein</fullName>
    </recommendedName>
</protein>
<dbReference type="SMART" id="SM00222">
    <property type="entry name" value="Sec7"/>
    <property type="match status" value="1"/>
</dbReference>
<evidence type="ECO:0000256" key="1">
    <source>
        <dbReference type="SAM" id="MobiDB-lite"/>
    </source>
</evidence>
<proteinExistence type="predicted"/>
<reference evidence="4" key="1">
    <citation type="submission" date="2021-01" db="EMBL/GenBank/DDBJ databases">
        <authorList>
            <person name="Corre E."/>
            <person name="Pelletier E."/>
            <person name="Niang G."/>
            <person name="Scheremetjew M."/>
            <person name="Finn R."/>
            <person name="Kale V."/>
            <person name="Holt S."/>
            <person name="Cochrane G."/>
            <person name="Meng A."/>
            <person name="Brown T."/>
            <person name="Cohen L."/>
        </authorList>
    </citation>
    <scope>NUCLEOTIDE SEQUENCE</scope>
    <source>
        <strain evidence="4">CCMP1381</strain>
    </source>
</reference>
<dbReference type="PROSITE" id="PS50190">
    <property type="entry name" value="SEC7"/>
    <property type="match status" value="1"/>
</dbReference>
<organism evidence="4">
    <name type="scientific">Octactis speculum</name>
    <dbReference type="NCBI Taxonomy" id="3111310"/>
    <lineage>
        <taxon>Eukaryota</taxon>
        <taxon>Sar</taxon>
        <taxon>Stramenopiles</taxon>
        <taxon>Ochrophyta</taxon>
        <taxon>Dictyochophyceae</taxon>
        <taxon>Dictyochales</taxon>
        <taxon>Dictyochaceae</taxon>
        <taxon>Octactis</taxon>
    </lineage>
</organism>
<dbReference type="InterPro" id="IPR035999">
    <property type="entry name" value="Sec7_dom_sf"/>
</dbReference>
<dbReference type="InterPro" id="IPR011993">
    <property type="entry name" value="PH-like_dom_sf"/>
</dbReference>
<dbReference type="InterPro" id="IPR023394">
    <property type="entry name" value="Sec7_C_sf"/>
</dbReference>
<dbReference type="SUPFAM" id="SSF50729">
    <property type="entry name" value="PH domain-like"/>
    <property type="match status" value="2"/>
</dbReference>
<evidence type="ECO:0000313" key="4">
    <source>
        <dbReference type="EMBL" id="CAD9470357.1"/>
    </source>
</evidence>
<dbReference type="Pfam" id="PF01369">
    <property type="entry name" value="Sec7"/>
    <property type="match status" value="1"/>
</dbReference>
<dbReference type="InterPro" id="IPR001849">
    <property type="entry name" value="PH_domain"/>
</dbReference>
<dbReference type="SUPFAM" id="SSF48425">
    <property type="entry name" value="Sec7 domain"/>
    <property type="match status" value="1"/>
</dbReference>
<dbReference type="Pfam" id="PF00169">
    <property type="entry name" value="PH"/>
    <property type="match status" value="2"/>
</dbReference>
<dbReference type="SMART" id="SM00233">
    <property type="entry name" value="PH"/>
    <property type="match status" value="2"/>
</dbReference>
<accession>A0A7S2GSA2</accession>
<evidence type="ECO:0008006" key="5">
    <source>
        <dbReference type="Google" id="ProtNLM"/>
    </source>
</evidence>
<dbReference type="CDD" id="cd00171">
    <property type="entry name" value="Sec7"/>
    <property type="match status" value="1"/>
</dbReference>
<dbReference type="Gene3D" id="1.10.220.20">
    <property type="match status" value="1"/>
</dbReference>
<dbReference type="EMBL" id="HBGS01052550">
    <property type="protein sequence ID" value="CAD9470357.1"/>
    <property type="molecule type" value="Transcribed_RNA"/>
</dbReference>
<feature type="domain" description="SEC7" evidence="3">
    <location>
        <begin position="178"/>
        <end position="357"/>
    </location>
</feature>
<feature type="domain" description="PH" evidence="2">
    <location>
        <begin position="553"/>
        <end position="666"/>
    </location>
</feature>
<feature type="domain" description="PH" evidence="2">
    <location>
        <begin position="376"/>
        <end position="489"/>
    </location>
</feature>
<dbReference type="FunFam" id="1.10.1000.11:FF:000002">
    <property type="entry name" value="Cytohesin 1"/>
    <property type="match status" value="1"/>
</dbReference>
<dbReference type="PROSITE" id="PS50003">
    <property type="entry name" value="PH_DOMAIN"/>
    <property type="match status" value="2"/>
</dbReference>
<dbReference type="Gene3D" id="2.30.29.30">
    <property type="entry name" value="Pleckstrin-homology domain (PH domain)/Phosphotyrosine-binding domain (PTB)"/>
    <property type="match status" value="2"/>
</dbReference>
<gene>
    <name evidence="4" type="ORF">DSPE1174_LOCUS27128</name>
</gene>
<dbReference type="GO" id="GO:0032012">
    <property type="term" value="P:regulation of ARF protein signal transduction"/>
    <property type="evidence" value="ECO:0007669"/>
    <property type="project" value="InterPro"/>
</dbReference>
<feature type="compositionally biased region" description="Polar residues" evidence="1">
    <location>
        <begin position="15"/>
        <end position="24"/>
    </location>
</feature>
<dbReference type="GO" id="GO:0005085">
    <property type="term" value="F:guanyl-nucleotide exchange factor activity"/>
    <property type="evidence" value="ECO:0007669"/>
    <property type="project" value="InterPro"/>
</dbReference>
<dbReference type="AlphaFoldDB" id="A0A7S2GSA2"/>
<dbReference type="InterPro" id="IPR000904">
    <property type="entry name" value="Sec7_dom"/>
</dbReference>
<evidence type="ECO:0000259" key="2">
    <source>
        <dbReference type="PROSITE" id="PS50003"/>
    </source>
</evidence>
<feature type="region of interest" description="Disordered" evidence="1">
    <location>
        <begin position="529"/>
        <end position="549"/>
    </location>
</feature>
<dbReference type="Gene3D" id="1.10.1000.11">
    <property type="entry name" value="Arf Nucleotide-binding Site Opener,domain 2"/>
    <property type="match status" value="1"/>
</dbReference>
<name>A0A7S2GSA2_9STRA</name>